<dbReference type="GO" id="GO:0003990">
    <property type="term" value="F:acetylcholinesterase activity"/>
    <property type="evidence" value="ECO:0007669"/>
    <property type="project" value="TreeGrafter"/>
</dbReference>
<feature type="non-terminal residue" evidence="6">
    <location>
        <position position="286"/>
    </location>
</feature>
<protein>
    <recommendedName>
        <fullName evidence="5">Carboxylesterase type B domain-containing protein</fullName>
    </recommendedName>
</protein>
<comment type="similarity">
    <text evidence="1">Belongs to the type-B carboxylesterase/lipase family.</text>
</comment>
<dbReference type="InterPro" id="IPR029058">
    <property type="entry name" value="AB_hydrolase_fold"/>
</dbReference>
<dbReference type="AlphaFoldDB" id="A0A7R9LJH3"/>
<dbReference type="GO" id="GO:0019695">
    <property type="term" value="P:choline metabolic process"/>
    <property type="evidence" value="ECO:0007669"/>
    <property type="project" value="TreeGrafter"/>
</dbReference>
<evidence type="ECO:0000256" key="1">
    <source>
        <dbReference type="ARBA" id="ARBA00005964"/>
    </source>
</evidence>
<dbReference type="SUPFAM" id="SSF53474">
    <property type="entry name" value="alpha/beta-Hydrolases"/>
    <property type="match status" value="1"/>
</dbReference>
<keyword evidence="4" id="KW-0325">Glycoprotein</keyword>
<gene>
    <name evidence="6" type="ORF">OSB1V03_LOCUS19317</name>
</gene>
<evidence type="ECO:0000259" key="5">
    <source>
        <dbReference type="Pfam" id="PF00135"/>
    </source>
</evidence>
<dbReference type="Pfam" id="PF00135">
    <property type="entry name" value="COesterase"/>
    <property type="match status" value="1"/>
</dbReference>
<dbReference type="EMBL" id="CAJPIZ010028009">
    <property type="protein sequence ID" value="CAG2119368.1"/>
    <property type="molecule type" value="Genomic_DNA"/>
</dbReference>
<evidence type="ECO:0000256" key="4">
    <source>
        <dbReference type="ARBA" id="ARBA00023180"/>
    </source>
</evidence>
<evidence type="ECO:0000313" key="7">
    <source>
        <dbReference type="Proteomes" id="UP000759131"/>
    </source>
</evidence>
<sequence>MESGSVMYNRERPALSTVEGLQKAKQLARRLNCDEYDYKWLDCLRAIDDPNLFIETPENGNIIIMTHAVFGTEFLPLLPQKAFETGLYNSDIELIAGATKDEGPSLADILIPEIRSELTVELFVKAVRDLSREYHNIDVEEVCNHYLKGIDKTNSSQLKAALSALYGDLVMTCPTYLFAKSYAKYGQNVEEYGCDEGYVCHGADMVFVYGFTIRNQHLFTENDYDFSIDIMKIWTDFAKTGKPHNVWPQLVDKSVIRVKDLNPNDMSLILDNPYESTCDGIWKHYF</sequence>
<dbReference type="InterPro" id="IPR002018">
    <property type="entry name" value="CarbesteraseB"/>
</dbReference>
<dbReference type="PANTHER" id="PTHR43918:SF4">
    <property type="entry name" value="CARBOXYLIC ESTER HYDROLASE"/>
    <property type="match status" value="1"/>
</dbReference>
<evidence type="ECO:0000313" key="6">
    <source>
        <dbReference type="EMBL" id="CAD7642818.1"/>
    </source>
</evidence>
<proteinExistence type="inferred from homology"/>
<feature type="domain" description="Carboxylesterase type B" evidence="5">
    <location>
        <begin position="18"/>
        <end position="253"/>
    </location>
</feature>
<dbReference type="InterPro" id="IPR050654">
    <property type="entry name" value="AChE-related_enzymes"/>
</dbReference>
<dbReference type="EMBL" id="OC882584">
    <property type="protein sequence ID" value="CAD7642818.1"/>
    <property type="molecule type" value="Genomic_DNA"/>
</dbReference>
<dbReference type="GO" id="GO:0005615">
    <property type="term" value="C:extracellular space"/>
    <property type="evidence" value="ECO:0007669"/>
    <property type="project" value="TreeGrafter"/>
</dbReference>
<evidence type="ECO:0000256" key="3">
    <source>
        <dbReference type="ARBA" id="ARBA00022801"/>
    </source>
</evidence>
<reference evidence="6" key="1">
    <citation type="submission" date="2020-11" db="EMBL/GenBank/DDBJ databases">
        <authorList>
            <person name="Tran Van P."/>
        </authorList>
    </citation>
    <scope>NUCLEOTIDE SEQUENCE</scope>
</reference>
<keyword evidence="3" id="KW-0378">Hydrolase</keyword>
<keyword evidence="2" id="KW-0719">Serine esterase</keyword>
<keyword evidence="7" id="KW-1185">Reference proteome</keyword>
<dbReference type="GO" id="GO:0006581">
    <property type="term" value="P:acetylcholine catabolic process"/>
    <property type="evidence" value="ECO:0007669"/>
    <property type="project" value="TreeGrafter"/>
</dbReference>
<dbReference type="OrthoDB" id="6514353at2759"/>
<dbReference type="GO" id="GO:0005886">
    <property type="term" value="C:plasma membrane"/>
    <property type="evidence" value="ECO:0007669"/>
    <property type="project" value="TreeGrafter"/>
</dbReference>
<organism evidence="6">
    <name type="scientific">Medioppia subpectinata</name>
    <dbReference type="NCBI Taxonomy" id="1979941"/>
    <lineage>
        <taxon>Eukaryota</taxon>
        <taxon>Metazoa</taxon>
        <taxon>Ecdysozoa</taxon>
        <taxon>Arthropoda</taxon>
        <taxon>Chelicerata</taxon>
        <taxon>Arachnida</taxon>
        <taxon>Acari</taxon>
        <taxon>Acariformes</taxon>
        <taxon>Sarcoptiformes</taxon>
        <taxon>Oribatida</taxon>
        <taxon>Brachypylina</taxon>
        <taxon>Oppioidea</taxon>
        <taxon>Oppiidae</taxon>
        <taxon>Medioppia</taxon>
    </lineage>
</organism>
<name>A0A7R9LJH3_9ACAR</name>
<dbReference type="Proteomes" id="UP000759131">
    <property type="component" value="Unassembled WGS sequence"/>
</dbReference>
<accession>A0A7R9LJH3</accession>
<evidence type="ECO:0000256" key="2">
    <source>
        <dbReference type="ARBA" id="ARBA00022487"/>
    </source>
</evidence>
<dbReference type="Gene3D" id="3.40.50.1820">
    <property type="entry name" value="alpha/beta hydrolase"/>
    <property type="match status" value="1"/>
</dbReference>
<dbReference type="PANTHER" id="PTHR43918">
    <property type="entry name" value="ACETYLCHOLINESTERASE"/>
    <property type="match status" value="1"/>
</dbReference>